<protein>
    <recommendedName>
        <fullName evidence="2">DUF7869 domain-containing protein</fullName>
    </recommendedName>
</protein>
<name>A0AAN8JQC6_PATCE</name>
<dbReference type="InterPro" id="IPR057191">
    <property type="entry name" value="DUF7869"/>
</dbReference>
<dbReference type="PANTHER" id="PTHR10773:SF19">
    <property type="match status" value="1"/>
</dbReference>
<dbReference type="Proteomes" id="UP001347796">
    <property type="component" value="Unassembled WGS sequence"/>
</dbReference>
<evidence type="ECO:0000259" key="2">
    <source>
        <dbReference type="Pfam" id="PF25273"/>
    </source>
</evidence>
<comment type="caution">
    <text evidence="3">The sequence shown here is derived from an EMBL/GenBank/DDBJ whole genome shotgun (WGS) entry which is preliminary data.</text>
</comment>
<keyword evidence="4" id="KW-1185">Reference proteome</keyword>
<evidence type="ECO:0000313" key="4">
    <source>
        <dbReference type="Proteomes" id="UP001347796"/>
    </source>
</evidence>
<dbReference type="AlphaFoldDB" id="A0AAN8JQC6"/>
<feature type="region of interest" description="Disordered" evidence="1">
    <location>
        <begin position="25"/>
        <end position="51"/>
    </location>
</feature>
<sequence>MMASGANSRCAKRLSLQTVLATVIDSNDEDSDNDSDESYDDEVRDPDYVADAAEDPDIIAEVDENEIPNNTEVRLARKRKAEPSSWQRNIKSKTYNTGQRKSYNGHTTPRKVGETCAESCKLSCSSKFNADDRQIIFDAYWKTNSHERRRDFIVNHARKFAKRRSLTNGAPSRRANTVYYFLPCKSENVRVCKIFFLKTLDISDSTIRHNLEYFSAGFAVVAKPRKPVNKLPDADKQTVINHINSFPKIDSHYCRATTKRQYLDPTLSVNALYKLYITKCLEEKWNPVKESMYRYIFNTEFNLGFHNPSKDVCDTCSKYQLKKEGNVLSESDELQQIQHLKRKQQARTTKETDKMVIDGSHITAVFDLQQVLTAPKLNVGSAYYLRKLNVYNFTILELQTHQGFCYTWNESEGKRGTNEIASALTCWLLEKDREGYTRVILYSDSCGGQNRNRLMCTALIHFLCNAKNIKIIEQKFFETGHSQNECDSMHSCIERQFSKSNVFLPSGFQQHMKNANKRKPYNISELGFDSFYDFDELNSRVFKQNAFAGIISTHHIIYSIDHKDVKVTFADEIGGMHCEKAYRKRGQPVNLKSYVLSQAYNSQLNIDVQKRDDLLKLSEYLPKDCQNFYRQLPVDD</sequence>
<evidence type="ECO:0000256" key="1">
    <source>
        <dbReference type="SAM" id="MobiDB-lite"/>
    </source>
</evidence>
<dbReference type="PANTHER" id="PTHR10773">
    <property type="entry name" value="DNA-DIRECTED RNA POLYMERASES I, II, AND III SUBUNIT RPABC2"/>
    <property type="match status" value="1"/>
</dbReference>
<reference evidence="3 4" key="1">
    <citation type="submission" date="2024-01" db="EMBL/GenBank/DDBJ databases">
        <title>The genome of the rayed Mediterranean limpet Patella caerulea (Linnaeus, 1758).</title>
        <authorList>
            <person name="Anh-Thu Weber A."/>
            <person name="Halstead-Nussloch G."/>
        </authorList>
    </citation>
    <scope>NUCLEOTIDE SEQUENCE [LARGE SCALE GENOMIC DNA]</scope>
    <source>
        <strain evidence="3">AATW-2023a</strain>
        <tissue evidence="3">Whole specimen</tissue>
    </source>
</reference>
<gene>
    <name evidence="3" type="ORF">SNE40_010374</name>
</gene>
<feature type="domain" description="DUF7869" evidence="2">
    <location>
        <begin position="395"/>
        <end position="539"/>
    </location>
</feature>
<dbReference type="Pfam" id="PF25273">
    <property type="entry name" value="DUF7869"/>
    <property type="match status" value="1"/>
</dbReference>
<feature type="compositionally biased region" description="Acidic residues" evidence="1">
    <location>
        <begin position="26"/>
        <end position="44"/>
    </location>
</feature>
<proteinExistence type="predicted"/>
<dbReference type="EMBL" id="JAZGQO010000007">
    <property type="protein sequence ID" value="KAK6182762.1"/>
    <property type="molecule type" value="Genomic_DNA"/>
</dbReference>
<accession>A0AAN8JQC6</accession>
<evidence type="ECO:0000313" key="3">
    <source>
        <dbReference type="EMBL" id="KAK6182762.1"/>
    </source>
</evidence>
<organism evidence="3 4">
    <name type="scientific">Patella caerulea</name>
    <name type="common">Rayed Mediterranean limpet</name>
    <dbReference type="NCBI Taxonomy" id="87958"/>
    <lineage>
        <taxon>Eukaryota</taxon>
        <taxon>Metazoa</taxon>
        <taxon>Spiralia</taxon>
        <taxon>Lophotrochozoa</taxon>
        <taxon>Mollusca</taxon>
        <taxon>Gastropoda</taxon>
        <taxon>Patellogastropoda</taxon>
        <taxon>Patelloidea</taxon>
        <taxon>Patellidae</taxon>
        <taxon>Patella</taxon>
    </lineage>
</organism>